<organism evidence="2 3">
    <name type="scientific">Rubroshorea leprosula</name>
    <dbReference type="NCBI Taxonomy" id="152421"/>
    <lineage>
        <taxon>Eukaryota</taxon>
        <taxon>Viridiplantae</taxon>
        <taxon>Streptophyta</taxon>
        <taxon>Embryophyta</taxon>
        <taxon>Tracheophyta</taxon>
        <taxon>Spermatophyta</taxon>
        <taxon>Magnoliopsida</taxon>
        <taxon>eudicotyledons</taxon>
        <taxon>Gunneridae</taxon>
        <taxon>Pentapetalae</taxon>
        <taxon>rosids</taxon>
        <taxon>malvids</taxon>
        <taxon>Malvales</taxon>
        <taxon>Dipterocarpaceae</taxon>
        <taxon>Rubroshorea</taxon>
    </lineage>
</organism>
<dbReference type="InterPro" id="IPR026960">
    <property type="entry name" value="RVT-Znf"/>
</dbReference>
<protein>
    <recommendedName>
        <fullName evidence="1">Reverse transcriptase zinc-binding domain-containing protein</fullName>
    </recommendedName>
</protein>
<evidence type="ECO:0000313" key="2">
    <source>
        <dbReference type="EMBL" id="GKV22625.1"/>
    </source>
</evidence>
<sequence>MLYPNQAMEDQVVWLASPSGSFRTGATWNFLRQKRSKVPWFRLIWYSNSIPKHSFIAWLAILDRLSTRSRQKNWSSSIDDTCVLCGNASETRNHLFFSCPYTTHIWEKISSMLEIPLNCIWQDALGWLCKRVKHKALYSSLLKLAWCASIYHIWIERNSRIHRQLYRSPSAIIDMIQMDVRDKVLGSVKERSSPMSRKIAALWGLETLCTAKV</sequence>
<evidence type="ECO:0000313" key="3">
    <source>
        <dbReference type="Proteomes" id="UP001054252"/>
    </source>
</evidence>
<dbReference type="AlphaFoldDB" id="A0AAV5KDL6"/>
<comment type="caution">
    <text evidence="2">The sequence shown here is derived from an EMBL/GenBank/DDBJ whole genome shotgun (WGS) entry which is preliminary data.</text>
</comment>
<dbReference type="PANTHER" id="PTHR33116">
    <property type="entry name" value="REVERSE TRANSCRIPTASE ZINC-BINDING DOMAIN-CONTAINING PROTEIN-RELATED-RELATED"/>
    <property type="match status" value="1"/>
</dbReference>
<feature type="domain" description="Reverse transcriptase zinc-binding" evidence="1">
    <location>
        <begin position="22"/>
        <end position="106"/>
    </location>
</feature>
<keyword evidence="3" id="KW-1185">Reference proteome</keyword>
<dbReference type="PANTHER" id="PTHR33116:SF78">
    <property type="entry name" value="OS12G0587133 PROTEIN"/>
    <property type="match status" value="1"/>
</dbReference>
<dbReference type="Pfam" id="PF13966">
    <property type="entry name" value="zf-RVT"/>
    <property type="match status" value="1"/>
</dbReference>
<dbReference type="Proteomes" id="UP001054252">
    <property type="component" value="Unassembled WGS sequence"/>
</dbReference>
<dbReference type="EMBL" id="BPVZ01000060">
    <property type="protein sequence ID" value="GKV22625.1"/>
    <property type="molecule type" value="Genomic_DNA"/>
</dbReference>
<name>A0AAV5KDL6_9ROSI</name>
<reference evidence="2 3" key="1">
    <citation type="journal article" date="2021" name="Commun. Biol.">
        <title>The genome of Shorea leprosula (Dipterocarpaceae) highlights the ecological relevance of drought in aseasonal tropical rainforests.</title>
        <authorList>
            <person name="Ng K.K.S."/>
            <person name="Kobayashi M.J."/>
            <person name="Fawcett J.A."/>
            <person name="Hatakeyama M."/>
            <person name="Paape T."/>
            <person name="Ng C.H."/>
            <person name="Ang C.C."/>
            <person name="Tnah L.H."/>
            <person name="Lee C.T."/>
            <person name="Nishiyama T."/>
            <person name="Sese J."/>
            <person name="O'Brien M.J."/>
            <person name="Copetti D."/>
            <person name="Mohd Noor M.I."/>
            <person name="Ong R.C."/>
            <person name="Putra M."/>
            <person name="Sireger I.Z."/>
            <person name="Indrioko S."/>
            <person name="Kosugi Y."/>
            <person name="Izuno A."/>
            <person name="Isagi Y."/>
            <person name="Lee S.L."/>
            <person name="Shimizu K.K."/>
        </authorList>
    </citation>
    <scope>NUCLEOTIDE SEQUENCE [LARGE SCALE GENOMIC DNA]</scope>
    <source>
        <strain evidence="2">214</strain>
    </source>
</reference>
<accession>A0AAV5KDL6</accession>
<gene>
    <name evidence="2" type="ORF">SLEP1_g32480</name>
</gene>
<evidence type="ECO:0000259" key="1">
    <source>
        <dbReference type="Pfam" id="PF13966"/>
    </source>
</evidence>
<proteinExistence type="predicted"/>